<reference evidence="2" key="1">
    <citation type="submission" date="2023-07" db="EMBL/GenBank/DDBJ databases">
        <title>Study on multiphase classification of strain Alteromonas salexigens isolated from the Yellow Sea.</title>
        <authorList>
            <person name="Sun L."/>
        </authorList>
    </citation>
    <scope>NUCLEOTIDE SEQUENCE [LARGE SCALE GENOMIC DNA]</scope>
    <source>
        <strain evidence="2">ASW11-19</strain>
    </source>
</reference>
<proteinExistence type="predicted"/>
<evidence type="ECO:0000313" key="1">
    <source>
        <dbReference type="EMBL" id="MCU7553186.1"/>
    </source>
</evidence>
<protein>
    <submittedName>
        <fullName evidence="1">Uncharacterized protein</fullName>
    </submittedName>
</protein>
<dbReference type="EMBL" id="JAOTJC010000004">
    <property type="protein sequence ID" value="MCU7553186.1"/>
    <property type="molecule type" value="Genomic_DNA"/>
</dbReference>
<name>A0ABT2VJ13_9ALTE</name>
<dbReference type="RefSeq" id="WP_262991889.1">
    <property type="nucleotide sequence ID" value="NZ_JAOTJC010000004.1"/>
</dbReference>
<dbReference type="Proteomes" id="UP001209257">
    <property type="component" value="Unassembled WGS sequence"/>
</dbReference>
<evidence type="ECO:0000313" key="2">
    <source>
        <dbReference type="Proteomes" id="UP001209257"/>
    </source>
</evidence>
<comment type="caution">
    <text evidence="1">The sequence shown here is derived from an EMBL/GenBank/DDBJ whole genome shotgun (WGS) entry which is preliminary data.</text>
</comment>
<accession>A0ABT2VJ13</accession>
<gene>
    <name evidence="1" type="ORF">OCL06_01085</name>
</gene>
<keyword evidence="2" id="KW-1185">Reference proteome</keyword>
<sequence>MIKGDTVHERKLSLAEIVKDHLKKLGKNAELAFNQSNSAGHTDRVLVKSDIGTIHLTTTSSNDPNASLVTGGFIEKEQDFIKDKSFICYGWVAKDKRTFIMFVEPENIVGLEGISKQQITQLRNREFSTVVA</sequence>
<organism evidence="1 2">
    <name type="scientific">Alteromonas salexigens</name>
    <dbReference type="NCBI Taxonomy" id="2982530"/>
    <lineage>
        <taxon>Bacteria</taxon>
        <taxon>Pseudomonadati</taxon>
        <taxon>Pseudomonadota</taxon>
        <taxon>Gammaproteobacteria</taxon>
        <taxon>Alteromonadales</taxon>
        <taxon>Alteromonadaceae</taxon>
        <taxon>Alteromonas/Salinimonas group</taxon>
        <taxon>Alteromonas</taxon>
    </lineage>
</organism>